<evidence type="ECO:0000256" key="1">
    <source>
        <dbReference type="SAM" id="MobiDB-lite"/>
    </source>
</evidence>
<gene>
    <name evidence="2" type="ORF">EJ02DRAFT_457173</name>
</gene>
<dbReference type="AlphaFoldDB" id="A0A6A5SGN1"/>
<name>A0A6A5SGN1_9PLEO</name>
<reference evidence="2" key="1">
    <citation type="journal article" date="2020" name="Stud. Mycol.">
        <title>101 Dothideomycetes genomes: a test case for predicting lifestyles and emergence of pathogens.</title>
        <authorList>
            <person name="Haridas S."/>
            <person name="Albert R."/>
            <person name="Binder M."/>
            <person name="Bloem J."/>
            <person name="Labutti K."/>
            <person name="Salamov A."/>
            <person name="Andreopoulos B."/>
            <person name="Baker S."/>
            <person name="Barry K."/>
            <person name="Bills G."/>
            <person name="Bluhm B."/>
            <person name="Cannon C."/>
            <person name="Castanera R."/>
            <person name="Culley D."/>
            <person name="Daum C."/>
            <person name="Ezra D."/>
            <person name="Gonzalez J."/>
            <person name="Henrissat B."/>
            <person name="Kuo A."/>
            <person name="Liang C."/>
            <person name="Lipzen A."/>
            <person name="Lutzoni F."/>
            <person name="Magnuson J."/>
            <person name="Mondo S."/>
            <person name="Nolan M."/>
            <person name="Ohm R."/>
            <person name="Pangilinan J."/>
            <person name="Park H.-J."/>
            <person name="Ramirez L."/>
            <person name="Alfaro M."/>
            <person name="Sun H."/>
            <person name="Tritt A."/>
            <person name="Yoshinaga Y."/>
            <person name="Zwiers L.-H."/>
            <person name="Turgeon B."/>
            <person name="Goodwin S."/>
            <person name="Spatafora J."/>
            <person name="Crous P."/>
            <person name="Grigoriev I."/>
        </authorList>
    </citation>
    <scope>NUCLEOTIDE SEQUENCE</scope>
    <source>
        <strain evidence="2">CBS 161.51</strain>
    </source>
</reference>
<proteinExistence type="predicted"/>
<organism evidence="2 3">
    <name type="scientific">Clathrospora elynae</name>
    <dbReference type="NCBI Taxonomy" id="706981"/>
    <lineage>
        <taxon>Eukaryota</taxon>
        <taxon>Fungi</taxon>
        <taxon>Dikarya</taxon>
        <taxon>Ascomycota</taxon>
        <taxon>Pezizomycotina</taxon>
        <taxon>Dothideomycetes</taxon>
        <taxon>Pleosporomycetidae</taxon>
        <taxon>Pleosporales</taxon>
        <taxon>Diademaceae</taxon>
        <taxon>Clathrospora</taxon>
    </lineage>
</organism>
<feature type="compositionally biased region" description="Polar residues" evidence="1">
    <location>
        <begin position="10"/>
        <end position="28"/>
    </location>
</feature>
<feature type="region of interest" description="Disordered" evidence="1">
    <location>
        <begin position="1"/>
        <end position="65"/>
    </location>
</feature>
<sequence length="117" mass="12391">MHMAGDSDASDYSNDESVPSFENRSFQLMSAVPAGLNLGKTKAAEEPGKENKEEVGDAKKGAATTAGLKVPKSIATPSVESLATASSEEYEQIGTPTDMESDQNGVKTRWFKGFGNE</sequence>
<feature type="region of interest" description="Disordered" evidence="1">
    <location>
        <begin position="79"/>
        <end position="106"/>
    </location>
</feature>
<evidence type="ECO:0000313" key="2">
    <source>
        <dbReference type="EMBL" id="KAF1939223.1"/>
    </source>
</evidence>
<protein>
    <submittedName>
        <fullName evidence="2">Uncharacterized protein</fullName>
    </submittedName>
</protein>
<dbReference type="Proteomes" id="UP000800038">
    <property type="component" value="Unassembled WGS sequence"/>
</dbReference>
<evidence type="ECO:0000313" key="3">
    <source>
        <dbReference type="Proteomes" id="UP000800038"/>
    </source>
</evidence>
<dbReference type="OrthoDB" id="3799761at2759"/>
<keyword evidence="3" id="KW-1185">Reference proteome</keyword>
<accession>A0A6A5SGN1</accession>
<feature type="compositionally biased region" description="Basic and acidic residues" evidence="1">
    <location>
        <begin position="42"/>
        <end position="60"/>
    </location>
</feature>
<dbReference type="EMBL" id="ML976086">
    <property type="protein sequence ID" value="KAF1939223.1"/>
    <property type="molecule type" value="Genomic_DNA"/>
</dbReference>